<gene>
    <name evidence="1" type="ORF">FIBSPDRAFT_2199</name>
</gene>
<reference evidence="1 2" key="1">
    <citation type="journal article" date="2016" name="Mol. Biol. Evol.">
        <title>Comparative Genomics of Early-Diverging Mushroom-Forming Fungi Provides Insights into the Origins of Lignocellulose Decay Capabilities.</title>
        <authorList>
            <person name="Nagy L.G."/>
            <person name="Riley R."/>
            <person name="Tritt A."/>
            <person name="Adam C."/>
            <person name="Daum C."/>
            <person name="Floudas D."/>
            <person name="Sun H."/>
            <person name="Yadav J.S."/>
            <person name="Pangilinan J."/>
            <person name="Larsson K.H."/>
            <person name="Matsuura K."/>
            <person name="Barry K."/>
            <person name="Labutti K."/>
            <person name="Kuo R."/>
            <person name="Ohm R.A."/>
            <person name="Bhattacharya S.S."/>
            <person name="Shirouzu T."/>
            <person name="Yoshinaga Y."/>
            <person name="Martin F.M."/>
            <person name="Grigoriev I.V."/>
            <person name="Hibbett D.S."/>
        </authorList>
    </citation>
    <scope>NUCLEOTIDE SEQUENCE [LARGE SCALE GENOMIC DNA]</scope>
    <source>
        <strain evidence="1 2">CBS 109695</strain>
    </source>
</reference>
<name>A0A166WY53_9AGAM</name>
<dbReference type="AlphaFoldDB" id="A0A166WY53"/>
<evidence type="ECO:0000313" key="2">
    <source>
        <dbReference type="Proteomes" id="UP000076532"/>
    </source>
</evidence>
<protein>
    <submittedName>
        <fullName evidence="1">Uncharacterized protein</fullName>
    </submittedName>
</protein>
<proteinExistence type="predicted"/>
<dbReference type="Proteomes" id="UP000076532">
    <property type="component" value="Unassembled WGS sequence"/>
</dbReference>
<sequence length="185" mass="20161">MQANEGPARLDSTAPPNNVGALIFREALVFPTQLMPTSRLAKDHLSISFQSALFLIPYSHSIPSIVAPFPASYLNVHESSASISLNREPMAQHPNPTLPYDPCHKAPQIARLHPCCSSESSGCVVSECFSKADNGDFLIRLDQAIHDVKGGSLPMRRLSISTLVIDLALAIRLSKFRNIVMNRGT</sequence>
<accession>A0A166WY53</accession>
<evidence type="ECO:0000313" key="1">
    <source>
        <dbReference type="EMBL" id="KZP34231.1"/>
    </source>
</evidence>
<dbReference type="EMBL" id="KV417480">
    <property type="protein sequence ID" value="KZP34231.1"/>
    <property type="molecule type" value="Genomic_DNA"/>
</dbReference>
<keyword evidence="2" id="KW-1185">Reference proteome</keyword>
<organism evidence="1 2">
    <name type="scientific">Athelia psychrophila</name>
    <dbReference type="NCBI Taxonomy" id="1759441"/>
    <lineage>
        <taxon>Eukaryota</taxon>
        <taxon>Fungi</taxon>
        <taxon>Dikarya</taxon>
        <taxon>Basidiomycota</taxon>
        <taxon>Agaricomycotina</taxon>
        <taxon>Agaricomycetes</taxon>
        <taxon>Agaricomycetidae</taxon>
        <taxon>Atheliales</taxon>
        <taxon>Atheliaceae</taxon>
        <taxon>Athelia</taxon>
    </lineage>
</organism>